<dbReference type="PANTHER" id="PTHR24006">
    <property type="entry name" value="UBIQUITIN CARBOXYL-TERMINAL HYDROLASE"/>
    <property type="match status" value="1"/>
</dbReference>
<comment type="similarity">
    <text evidence="1">Belongs to the peptidase C19 family.</text>
</comment>
<dbReference type="PROSITE" id="PS00972">
    <property type="entry name" value="USP_1"/>
    <property type="match status" value="2"/>
</dbReference>
<dbReference type="GO" id="GO:0016579">
    <property type="term" value="P:protein deubiquitination"/>
    <property type="evidence" value="ECO:0007669"/>
    <property type="project" value="InterPro"/>
</dbReference>
<dbReference type="HOGENOM" id="CLU_244128_0_0_1"/>
<dbReference type="Gramene" id="OGLUM08G22540.1">
    <property type="protein sequence ID" value="OGLUM08G22540.1"/>
    <property type="gene ID" value="OGLUM08G22540"/>
</dbReference>
<feature type="compositionally biased region" description="Basic and acidic residues" evidence="2">
    <location>
        <begin position="1"/>
        <end position="20"/>
    </location>
</feature>
<dbReference type="InterPro" id="IPR038765">
    <property type="entry name" value="Papain-like_cys_pep_sf"/>
</dbReference>
<dbReference type="FunFam" id="3.90.70.10:FF:000174">
    <property type="entry name" value="Ubiquitinyl hydrolase 1"/>
    <property type="match status" value="1"/>
</dbReference>
<accession>A0A0E0AXY6</accession>
<dbReference type="STRING" id="40148.A0A0E0AXY6"/>
<evidence type="ECO:0000313" key="5">
    <source>
        <dbReference type="Proteomes" id="UP000026961"/>
    </source>
</evidence>
<feature type="region of interest" description="Disordered" evidence="2">
    <location>
        <begin position="1"/>
        <end position="24"/>
    </location>
</feature>
<dbReference type="PROSITE" id="PS50235">
    <property type="entry name" value="USP_3"/>
    <property type="match status" value="2"/>
</dbReference>
<dbReference type="InterPro" id="IPR028889">
    <property type="entry name" value="USP"/>
</dbReference>
<dbReference type="eggNOG" id="KOG1873">
    <property type="taxonomic scope" value="Eukaryota"/>
</dbReference>
<dbReference type="CDD" id="cd02667">
    <property type="entry name" value="Peptidase_C19K"/>
    <property type="match status" value="1"/>
</dbReference>
<reference evidence="4" key="2">
    <citation type="submission" date="2018-05" db="EMBL/GenBank/DDBJ databases">
        <title>OgluRS3 (Oryza glumaepatula Reference Sequence Version 3).</title>
        <authorList>
            <person name="Zhang J."/>
            <person name="Kudrna D."/>
            <person name="Lee S."/>
            <person name="Talag J."/>
            <person name="Welchert J."/>
            <person name="Wing R.A."/>
        </authorList>
    </citation>
    <scope>NUCLEOTIDE SEQUENCE [LARGE SCALE GENOMIC DNA]</scope>
</reference>
<dbReference type="PROSITE" id="PS00973">
    <property type="entry name" value="USP_2"/>
    <property type="match status" value="2"/>
</dbReference>
<evidence type="ECO:0000256" key="1">
    <source>
        <dbReference type="ARBA" id="ARBA00009085"/>
    </source>
</evidence>
<feature type="domain" description="USP" evidence="3">
    <location>
        <begin position="942"/>
        <end position="1541"/>
    </location>
</feature>
<dbReference type="EnsemblPlants" id="OGLUM08G22540.1">
    <property type="protein sequence ID" value="OGLUM08G22540.1"/>
    <property type="gene ID" value="OGLUM08G22540"/>
</dbReference>
<evidence type="ECO:0000313" key="4">
    <source>
        <dbReference type="EnsemblPlants" id="OGLUM08G22540.1"/>
    </source>
</evidence>
<feature type="compositionally biased region" description="Basic and acidic residues" evidence="2">
    <location>
        <begin position="609"/>
        <end position="629"/>
    </location>
</feature>
<keyword evidence="5" id="KW-1185">Reference proteome</keyword>
<feature type="region of interest" description="Disordered" evidence="2">
    <location>
        <begin position="595"/>
        <end position="630"/>
    </location>
</feature>
<feature type="domain" description="USP" evidence="3">
    <location>
        <begin position="247"/>
        <end position="751"/>
    </location>
</feature>
<name>A0A0E0AXY6_9ORYZ</name>
<dbReference type="PANTHER" id="PTHR24006:SF807">
    <property type="entry name" value="OS08G0527100 PROTEIN"/>
    <property type="match status" value="1"/>
</dbReference>
<dbReference type="Proteomes" id="UP000026961">
    <property type="component" value="Chromosome 8"/>
</dbReference>
<protein>
    <submittedName>
        <fullName evidence="4">Ubiquitinyl hydrolase 1</fullName>
    </submittedName>
</protein>
<reference evidence="4" key="1">
    <citation type="submission" date="2015-04" db="UniProtKB">
        <authorList>
            <consortium name="EnsemblPlants"/>
        </authorList>
    </citation>
    <scope>IDENTIFICATION</scope>
</reference>
<organism evidence="4">
    <name type="scientific">Oryza glumipatula</name>
    <dbReference type="NCBI Taxonomy" id="40148"/>
    <lineage>
        <taxon>Eukaryota</taxon>
        <taxon>Viridiplantae</taxon>
        <taxon>Streptophyta</taxon>
        <taxon>Embryophyta</taxon>
        <taxon>Tracheophyta</taxon>
        <taxon>Spermatophyta</taxon>
        <taxon>Magnoliopsida</taxon>
        <taxon>Liliopsida</taxon>
        <taxon>Poales</taxon>
        <taxon>Poaceae</taxon>
        <taxon>BOP clade</taxon>
        <taxon>Oryzoideae</taxon>
        <taxon>Oryzeae</taxon>
        <taxon>Oryzinae</taxon>
        <taxon>Oryza</taxon>
    </lineage>
</organism>
<dbReference type="FunFam" id="3.90.70.10:FF:000276">
    <property type="entry name" value="Ubiquitinyl hydrolase 1"/>
    <property type="match status" value="1"/>
</dbReference>
<dbReference type="GO" id="GO:0004843">
    <property type="term" value="F:cysteine-type deubiquitinase activity"/>
    <property type="evidence" value="ECO:0007669"/>
    <property type="project" value="InterPro"/>
</dbReference>
<dbReference type="SUPFAM" id="SSF57850">
    <property type="entry name" value="RING/U-box"/>
    <property type="match status" value="1"/>
</dbReference>
<evidence type="ECO:0000256" key="2">
    <source>
        <dbReference type="SAM" id="MobiDB-lite"/>
    </source>
</evidence>
<dbReference type="InterPro" id="IPR001394">
    <property type="entry name" value="Peptidase_C19_UCH"/>
</dbReference>
<dbReference type="SUPFAM" id="SSF54001">
    <property type="entry name" value="Cysteine proteinases"/>
    <property type="match status" value="2"/>
</dbReference>
<dbReference type="GO" id="GO:0005829">
    <property type="term" value="C:cytosol"/>
    <property type="evidence" value="ECO:0007669"/>
    <property type="project" value="TreeGrafter"/>
</dbReference>
<sequence length="1543" mass="170643">MYVMDDEKRPRVGDTAESPRKSPRLVHRIPTTTDQAESGVGLKSLLGLIKNNPSKELDDPNAASLGVIDVEKKAARPGDTAATALDVNDWWEKVVALQWMASVGGDCRARRCRHVLYGEDDINLAIALIKTCDDTPMCNADNCDNTEGREISACLDCESRFCTTHGKWHASVNKHWVALVYKKPHVAYCFACEECYFIRTEHFGVVMDNEDDYFISLREEDEKGMRVDNVAGDHASGSVIGHACPIKGIPNLGNTCYLNSLLQCLLVLGRLRAGILGLDAPLGLLGSSLRSLFDDADSVNNAGGLLDPEKLLACVRMLNPEFKGNGMHDSQEALCILRTGLDKEERAMKLSNMQAGAPSAVAPTVIDSIFGGQLSVTSSCKHCSVRSLSHDVFHDLSVPLPQESPAKSDELSPWTKGRRSPRKIRINLLSAIDKHKSDNEKTQSPASELEDVFLVKRSKPLKVDSTKVEQISHSMDAGGPLQTRKDKVQGKVVDVLPRIPEDPASPSFVSPLSEEKNDSAVQPEVSTEAKMTASSAKVTTKDKGKTQISDVVYDKAHDINSLASIEKCLELYLETEIEWTCENCSKVLKKPGIMSSTKEDTTAGDQSEQLEKSAHQVEENQNEQKDKNECPIQTRLIRKLPPVLTIHLMRYLEDLTKVIGHVSFKEILDVGQFMDPSSEDRDNSRYRLVGFVEHLGPSMYAGHYVAYVRPSPPQQTNGSSSWFRASDTDITEVSLEERIEQDEYIGTDAMEEGKRARAADTAGSPWKSPRLEPPAASASAAADDSEWFQAMLLEASGTGVERCEHFMSDQDHVDYIVSGLRFSEDVPVCGDYTCDVTAANDIMVCLECELRLCANHACIHAMHEEEHSIALYYERLNRVYCFKCEEAYDIGVKDDDGGMTDNNGVPREESPAKSALRMMMGESLRQRSHVSGLADGHAHAIKGILNLGNTCYLNSLVQCLLVLGKLRARILGPDTPLGTLGTILYDLFDQTYGVNNTGGLLDMTWLLAYVRKSDSRFVGAFMQDNHELLCCLRKKLDEEDRGTNPPNMQDDAVTPTVIDSIFGGQLSSHISCKCCSFSSVSHVAFHDLSVPLPPTQSKSIASPPRTKGYKSQQKIHAELEVDKRNPEKIHTIAEDSDSQSPSELEDVVLVKTSEPLKVDSTKVEQIFHSKDAVCRTLQTQKDKVQGETVDFLPQNMLPDVKVEEMDLTKTDAHVPEDIGPPLRKENAWIESGSDVGKNVSAVLDDVFSEPEVSSEAKTDTFSVEVRKSRSSDISCDNAQGINSLASIDKYLELHFEAEMVEWTCESCSKVAQKPGINLGKYSNPMMSSTNEDITVDGDQSELSEKITCRSEQSNGRPECHEGVQEAEPSCIPAEKQANLLSGQDQNASILSEERGEQVKLHHGAHQVEENQNEQKDWNKGGIKKHFISKLPPVLVIHLMRSLLGPHKVIGHVRFKEILDMGLFMDPSSEDKDNLSYRLVGVVEHRGLGNDAGHFLAYVRASPRQETSGSSSWFRASDDSIREVSLEEVLKCEAYLLFYERMEN</sequence>
<dbReference type="Pfam" id="PF00443">
    <property type="entry name" value="UCH"/>
    <property type="match status" value="2"/>
</dbReference>
<feature type="region of interest" description="Disordered" evidence="2">
    <location>
        <begin position="499"/>
        <end position="538"/>
    </location>
</feature>
<dbReference type="InterPro" id="IPR050164">
    <property type="entry name" value="Peptidase_C19"/>
</dbReference>
<proteinExistence type="inferred from homology"/>
<dbReference type="InterPro" id="IPR018200">
    <property type="entry name" value="USP_CS"/>
</dbReference>
<dbReference type="Gene3D" id="3.90.70.10">
    <property type="entry name" value="Cysteine proteinases"/>
    <property type="match status" value="4"/>
</dbReference>
<feature type="region of interest" description="Disordered" evidence="2">
    <location>
        <begin position="1093"/>
        <end position="1113"/>
    </location>
</feature>
<evidence type="ECO:0000259" key="3">
    <source>
        <dbReference type="PROSITE" id="PS50235"/>
    </source>
</evidence>
<dbReference type="GO" id="GO:0005634">
    <property type="term" value="C:nucleus"/>
    <property type="evidence" value="ECO:0007669"/>
    <property type="project" value="TreeGrafter"/>
</dbReference>
<feature type="region of interest" description="Disordered" evidence="2">
    <location>
        <begin position="752"/>
        <end position="776"/>
    </location>
</feature>